<dbReference type="InterPro" id="IPR028362">
    <property type="entry name" value="AlgI"/>
</dbReference>
<keyword evidence="5 8" id="KW-1133">Transmembrane helix</keyword>
<evidence type="ECO:0000256" key="5">
    <source>
        <dbReference type="ARBA" id="ARBA00022989"/>
    </source>
</evidence>
<comment type="subcellular location">
    <subcellularLocation>
        <location evidence="1">Cell membrane</location>
        <topology evidence="1">Multi-pass membrane protein</topology>
    </subcellularLocation>
</comment>
<evidence type="ECO:0000256" key="7">
    <source>
        <dbReference type="PIRNR" id="PIRNR016636"/>
    </source>
</evidence>
<feature type="transmembrane region" description="Helical" evidence="8">
    <location>
        <begin position="343"/>
        <end position="366"/>
    </location>
</feature>
<evidence type="ECO:0000256" key="4">
    <source>
        <dbReference type="ARBA" id="ARBA00022692"/>
    </source>
</evidence>
<evidence type="ECO:0000313" key="9">
    <source>
        <dbReference type="EMBL" id="MST80723.1"/>
    </source>
</evidence>
<dbReference type="PANTHER" id="PTHR13285">
    <property type="entry name" value="ACYLTRANSFERASE"/>
    <property type="match status" value="1"/>
</dbReference>
<sequence>MTFSTLGFIFIFLPISLLVYHLIPARKSVWRKAALLIFSVLFYVWGDAPSFVVLLISVLFHYVSGQQIRMLSTEGQEGMRRKAAVITTAAVDVAVLGIFKYSRLDLPVGISFYTFSALSYIFDIYYGRVEDDGNILNEMLYILFFPKLISGPIMQYKDFHEQLVQNTAKNRYFASGMHLFIIGLFKKVLIADNLSTAFHQISSLSQMAGLTAWLGMIFYSLELYFDFSGYSDMAIGLAGMFGFRIEKNFHYPYLSDGVTDFWRRWHISLGAWFRDYVYIPMGGNRCSREKQFRNLAVVWILTGLWHGNTLNFLFWGIYHGFFVILEKFAIGQKRLSIPKWARILLTDLIAFVGWIFFFTPSIGAAFRYIGQMFGADGLGFANSASVYYLTNNLVLLILAVICCGPLLTKLHDALVYRGGKNMIYASVVLHVVLLIFCVANMVGATYSTFLYFRF</sequence>
<dbReference type="GO" id="GO:0005886">
    <property type="term" value="C:plasma membrane"/>
    <property type="evidence" value="ECO:0007669"/>
    <property type="project" value="UniProtKB-SubCell"/>
</dbReference>
<keyword evidence="4 8" id="KW-0812">Transmembrane</keyword>
<feature type="transmembrane region" description="Helical" evidence="8">
    <location>
        <begin position="386"/>
        <end position="407"/>
    </location>
</feature>
<dbReference type="GO" id="GO:0042121">
    <property type="term" value="P:alginic acid biosynthetic process"/>
    <property type="evidence" value="ECO:0007669"/>
    <property type="project" value="InterPro"/>
</dbReference>
<reference evidence="9 10" key="1">
    <citation type="submission" date="2019-08" db="EMBL/GenBank/DDBJ databases">
        <title>In-depth cultivation of the pig gut microbiome towards novel bacterial diversity and tailored functional studies.</title>
        <authorList>
            <person name="Wylensek D."/>
            <person name="Hitch T.C.A."/>
            <person name="Clavel T."/>
        </authorList>
    </citation>
    <scope>NUCLEOTIDE SEQUENCE [LARGE SCALE GENOMIC DNA]</scope>
    <source>
        <strain evidence="9 10">Oil+RF-744-WCA-WT-13</strain>
    </source>
</reference>
<feature type="transmembrane region" description="Helical" evidence="8">
    <location>
        <begin position="291"/>
        <end position="307"/>
    </location>
</feature>
<feature type="transmembrane region" description="Helical" evidence="8">
    <location>
        <begin position="106"/>
        <end position="126"/>
    </location>
</feature>
<dbReference type="Proteomes" id="UP000466864">
    <property type="component" value="Unassembled WGS sequence"/>
</dbReference>
<evidence type="ECO:0000256" key="8">
    <source>
        <dbReference type="SAM" id="Phobius"/>
    </source>
</evidence>
<dbReference type="InterPro" id="IPR024194">
    <property type="entry name" value="Ac/AlaTfrase_AlgI/DltB"/>
</dbReference>
<protein>
    <submittedName>
        <fullName evidence="9">MBOAT family protein</fullName>
    </submittedName>
</protein>
<evidence type="ECO:0000256" key="2">
    <source>
        <dbReference type="ARBA" id="ARBA00010323"/>
    </source>
</evidence>
<dbReference type="PIRSF" id="PIRSF500217">
    <property type="entry name" value="AlgI"/>
    <property type="match status" value="1"/>
</dbReference>
<comment type="caution">
    <text evidence="9">The sequence shown here is derived from an EMBL/GenBank/DDBJ whole genome shotgun (WGS) entry which is preliminary data.</text>
</comment>
<dbReference type="PIRSF" id="PIRSF016636">
    <property type="entry name" value="AlgI_DltB"/>
    <property type="match status" value="1"/>
</dbReference>
<organism evidence="9 10">
    <name type="scientific">Bilifractor porci</name>
    <dbReference type="NCBI Taxonomy" id="2606636"/>
    <lineage>
        <taxon>Bacteria</taxon>
        <taxon>Bacillati</taxon>
        <taxon>Bacillota</taxon>
        <taxon>Clostridia</taxon>
        <taxon>Lachnospirales</taxon>
        <taxon>Lachnospiraceae</taxon>
        <taxon>Bilifractor</taxon>
    </lineage>
</organism>
<dbReference type="GO" id="GO:0016746">
    <property type="term" value="F:acyltransferase activity"/>
    <property type="evidence" value="ECO:0007669"/>
    <property type="project" value="UniProtKB-KW"/>
</dbReference>
<feature type="transmembrane region" description="Helical" evidence="8">
    <location>
        <begin position="35"/>
        <end position="63"/>
    </location>
</feature>
<keyword evidence="7" id="KW-0808">Transferase</keyword>
<gene>
    <name evidence="9" type="ORF">FYJ60_00020</name>
</gene>
<accession>A0A7X2TN57</accession>
<name>A0A7X2TN57_9FIRM</name>
<keyword evidence="6 7" id="KW-0472">Membrane</keyword>
<dbReference type="Pfam" id="PF03062">
    <property type="entry name" value="MBOAT"/>
    <property type="match status" value="1"/>
</dbReference>
<dbReference type="EMBL" id="VUMV01000001">
    <property type="protein sequence ID" value="MST80723.1"/>
    <property type="molecule type" value="Genomic_DNA"/>
</dbReference>
<dbReference type="RefSeq" id="WP_154456547.1">
    <property type="nucleotide sequence ID" value="NZ_VUMV01000001.1"/>
</dbReference>
<dbReference type="InterPro" id="IPR004299">
    <property type="entry name" value="MBOAT_fam"/>
</dbReference>
<feature type="transmembrane region" description="Helical" evidence="8">
    <location>
        <begin position="6"/>
        <end position="23"/>
    </location>
</feature>
<feature type="transmembrane region" description="Helical" evidence="8">
    <location>
        <begin position="201"/>
        <end position="221"/>
    </location>
</feature>
<evidence type="ECO:0000256" key="3">
    <source>
        <dbReference type="ARBA" id="ARBA00022475"/>
    </source>
</evidence>
<keyword evidence="10" id="KW-1185">Reference proteome</keyword>
<feature type="transmembrane region" description="Helical" evidence="8">
    <location>
        <begin position="172"/>
        <end position="189"/>
    </location>
</feature>
<evidence type="ECO:0000256" key="1">
    <source>
        <dbReference type="ARBA" id="ARBA00004651"/>
    </source>
</evidence>
<comment type="similarity">
    <text evidence="2 7">Belongs to the membrane-bound acyltransferase family.</text>
</comment>
<evidence type="ECO:0000313" key="10">
    <source>
        <dbReference type="Proteomes" id="UP000466864"/>
    </source>
</evidence>
<keyword evidence="3 7" id="KW-1003">Cell membrane</keyword>
<dbReference type="PANTHER" id="PTHR13285:SF18">
    <property type="entry name" value="PROTEIN-CYSTEINE N-PALMITOYLTRANSFERASE RASP"/>
    <property type="match status" value="1"/>
</dbReference>
<dbReference type="AlphaFoldDB" id="A0A7X2TN57"/>
<dbReference type="InterPro" id="IPR051085">
    <property type="entry name" value="MB_O-acyltransferase"/>
</dbReference>
<feature type="transmembrane region" description="Helical" evidence="8">
    <location>
        <begin position="427"/>
        <end position="452"/>
    </location>
</feature>
<keyword evidence="7" id="KW-0012">Acyltransferase</keyword>
<proteinExistence type="inferred from homology"/>
<evidence type="ECO:0000256" key="6">
    <source>
        <dbReference type="ARBA" id="ARBA00023136"/>
    </source>
</evidence>